<dbReference type="InterPro" id="IPR036873">
    <property type="entry name" value="Rhodanese-like_dom_sf"/>
</dbReference>
<evidence type="ECO:0000259" key="4">
    <source>
        <dbReference type="PROSITE" id="PS50206"/>
    </source>
</evidence>
<dbReference type="PANTHER" id="PTHR43031:SF6">
    <property type="entry name" value="THIOSULFATE SULFURTRANSFERASE GLPE"/>
    <property type="match status" value="1"/>
</dbReference>
<comment type="function">
    <text evidence="3">Transferase that catalyzes the transfer of sulfur from thiosulfate to thiophilic acceptors such as cyanide or dithiols. May function in a CysM-independent thiosulfate assimilation pathway by catalyzing the conversion of thiosulfate to sulfite, which can then be used for L-cysteine biosynthesis.</text>
</comment>
<dbReference type="SUPFAM" id="SSF52821">
    <property type="entry name" value="Rhodanese/Cell cycle control phosphatase"/>
    <property type="match status" value="1"/>
</dbReference>
<sequence length="105" mass="11621">MANYSNIELAQLEQLKQQGQVQIVDIRAPEAYQAGHIEGALHLHQGNIAQFIMDADYDDPLLVVCYHGISSQSAAQYLAEQGFDEVYSLLGGMEAWVRAGQEIVQ</sequence>
<evidence type="ECO:0000256" key="1">
    <source>
        <dbReference type="ARBA" id="ARBA00022490"/>
    </source>
</evidence>
<dbReference type="Gene3D" id="3.40.250.10">
    <property type="entry name" value="Rhodanese-like domain"/>
    <property type="match status" value="1"/>
</dbReference>
<reference evidence="5 6" key="1">
    <citation type="submission" date="2019-04" db="EMBL/GenBank/DDBJ databases">
        <authorList>
            <person name="Hwang J.C."/>
        </authorList>
    </citation>
    <scope>NUCLEOTIDE SEQUENCE [LARGE SCALE GENOMIC DNA]</scope>
    <source>
        <strain evidence="5 6">IMCC35002</strain>
    </source>
</reference>
<keyword evidence="1 3" id="KW-0963">Cytoplasm</keyword>
<evidence type="ECO:0000313" key="5">
    <source>
        <dbReference type="EMBL" id="TKB56270.1"/>
    </source>
</evidence>
<dbReference type="HAMAP" id="MF_01009">
    <property type="entry name" value="Thiosulf_sulfurtr"/>
    <property type="match status" value="1"/>
</dbReference>
<dbReference type="GO" id="GO:0103041">
    <property type="term" value="F:thiosulfate-thioredoxin sulfurtransferase activity"/>
    <property type="evidence" value="ECO:0007669"/>
    <property type="project" value="RHEA"/>
</dbReference>
<evidence type="ECO:0000313" key="6">
    <source>
        <dbReference type="Proteomes" id="UP000305675"/>
    </source>
</evidence>
<evidence type="ECO:0000256" key="2">
    <source>
        <dbReference type="ARBA" id="ARBA00022679"/>
    </source>
</evidence>
<feature type="active site" description="Cysteine persulfide intermediate" evidence="3">
    <location>
        <position position="65"/>
    </location>
</feature>
<name>A0A4U1BQL2_9GAMM</name>
<comment type="caution">
    <text evidence="5">The sequence shown here is derived from an EMBL/GenBank/DDBJ whole genome shotgun (WGS) entry which is preliminary data.</text>
</comment>
<dbReference type="PROSITE" id="PS50206">
    <property type="entry name" value="RHODANESE_3"/>
    <property type="match status" value="1"/>
</dbReference>
<dbReference type="GO" id="GO:0004792">
    <property type="term" value="F:thiosulfate-cyanide sulfurtransferase activity"/>
    <property type="evidence" value="ECO:0007669"/>
    <property type="project" value="UniProtKB-UniRule"/>
</dbReference>
<keyword evidence="2 3" id="KW-0808">Transferase</keyword>
<dbReference type="InterPro" id="IPR001763">
    <property type="entry name" value="Rhodanese-like_dom"/>
</dbReference>
<dbReference type="EC" id="2.8.1.1" evidence="3"/>
<evidence type="ECO:0000256" key="3">
    <source>
        <dbReference type="HAMAP-Rule" id="MF_01009"/>
    </source>
</evidence>
<organism evidence="5 6">
    <name type="scientific">Ferrimonas aestuarii</name>
    <dbReference type="NCBI Taxonomy" id="2569539"/>
    <lineage>
        <taxon>Bacteria</taxon>
        <taxon>Pseudomonadati</taxon>
        <taxon>Pseudomonadota</taxon>
        <taxon>Gammaproteobacteria</taxon>
        <taxon>Alteromonadales</taxon>
        <taxon>Ferrimonadaceae</taxon>
        <taxon>Ferrimonas</taxon>
    </lineage>
</organism>
<comment type="catalytic activity">
    <reaction evidence="3">
        <text>thiosulfate + hydrogen cyanide = thiocyanate + sulfite + 2 H(+)</text>
        <dbReference type="Rhea" id="RHEA:16881"/>
        <dbReference type="ChEBI" id="CHEBI:15378"/>
        <dbReference type="ChEBI" id="CHEBI:17359"/>
        <dbReference type="ChEBI" id="CHEBI:18022"/>
        <dbReference type="ChEBI" id="CHEBI:18407"/>
        <dbReference type="ChEBI" id="CHEBI:33542"/>
        <dbReference type="EC" id="2.8.1.1"/>
    </reaction>
</comment>
<comment type="similarity">
    <text evidence="3">Belongs to the GlpE family.</text>
</comment>
<dbReference type="InterPro" id="IPR023695">
    <property type="entry name" value="Thiosulf_sulfurTrfase"/>
</dbReference>
<dbReference type="NCBIfam" id="NF001195">
    <property type="entry name" value="PRK00162.1"/>
    <property type="match status" value="1"/>
</dbReference>
<gene>
    <name evidence="3 5" type="primary">glpE</name>
    <name evidence="5" type="ORF">FCL42_08660</name>
</gene>
<dbReference type="RefSeq" id="WP_136863000.1">
    <property type="nucleotide sequence ID" value="NZ_SWCJ01000004.1"/>
</dbReference>
<feature type="domain" description="Rhodanese" evidence="4">
    <location>
        <begin position="17"/>
        <end position="105"/>
    </location>
</feature>
<dbReference type="PANTHER" id="PTHR43031">
    <property type="entry name" value="FAD-DEPENDENT OXIDOREDUCTASE"/>
    <property type="match status" value="1"/>
</dbReference>
<dbReference type="SMART" id="SM00450">
    <property type="entry name" value="RHOD"/>
    <property type="match status" value="1"/>
</dbReference>
<proteinExistence type="inferred from homology"/>
<dbReference type="Proteomes" id="UP000305675">
    <property type="component" value="Unassembled WGS sequence"/>
</dbReference>
<comment type="catalytic activity">
    <reaction evidence="3">
        <text>thiosulfate + [thioredoxin]-dithiol = [thioredoxin]-disulfide + hydrogen sulfide + sulfite + 2 H(+)</text>
        <dbReference type="Rhea" id="RHEA:83859"/>
        <dbReference type="Rhea" id="RHEA-COMP:10698"/>
        <dbReference type="Rhea" id="RHEA-COMP:10700"/>
        <dbReference type="ChEBI" id="CHEBI:15378"/>
        <dbReference type="ChEBI" id="CHEBI:17359"/>
        <dbReference type="ChEBI" id="CHEBI:29919"/>
        <dbReference type="ChEBI" id="CHEBI:29950"/>
        <dbReference type="ChEBI" id="CHEBI:33542"/>
        <dbReference type="ChEBI" id="CHEBI:50058"/>
    </reaction>
</comment>
<dbReference type="EMBL" id="SWCJ01000004">
    <property type="protein sequence ID" value="TKB56270.1"/>
    <property type="molecule type" value="Genomic_DNA"/>
</dbReference>
<protein>
    <recommendedName>
        <fullName evidence="3">Thiosulfate sulfurtransferase GlpE</fullName>
        <ecNumber evidence="3">2.8.1.1</ecNumber>
    </recommendedName>
</protein>
<keyword evidence="6" id="KW-1185">Reference proteome</keyword>
<accession>A0A4U1BQL2</accession>
<dbReference type="CDD" id="cd01444">
    <property type="entry name" value="GlpE_ST"/>
    <property type="match status" value="1"/>
</dbReference>
<dbReference type="AlphaFoldDB" id="A0A4U1BQL2"/>
<comment type="subcellular location">
    <subcellularLocation>
        <location evidence="3">Cytoplasm</location>
    </subcellularLocation>
</comment>
<dbReference type="Pfam" id="PF00581">
    <property type="entry name" value="Rhodanese"/>
    <property type="match status" value="1"/>
</dbReference>
<dbReference type="GO" id="GO:0005737">
    <property type="term" value="C:cytoplasm"/>
    <property type="evidence" value="ECO:0007669"/>
    <property type="project" value="UniProtKB-SubCell"/>
</dbReference>
<dbReference type="InterPro" id="IPR050229">
    <property type="entry name" value="GlpE_sulfurtransferase"/>
</dbReference>
<dbReference type="OrthoDB" id="9811849at2"/>